<evidence type="ECO:0008006" key="3">
    <source>
        <dbReference type="Google" id="ProtNLM"/>
    </source>
</evidence>
<accession>A0ABP6RMC2</accession>
<keyword evidence="2" id="KW-1185">Reference proteome</keyword>
<evidence type="ECO:0000313" key="2">
    <source>
        <dbReference type="Proteomes" id="UP001500483"/>
    </source>
</evidence>
<reference evidence="2" key="1">
    <citation type="journal article" date="2019" name="Int. J. Syst. Evol. Microbiol.">
        <title>The Global Catalogue of Microorganisms (GCM) 10K type strain sequencing project: providing services to taxonomists for standard genome sequencing and annotation.</title>
        <authorList>
            <consortium name="The Broad Institute Genomics Platform"/>
            <consortium name="The Broad Institute Genome Sequencing Center for Infectious Disease"/>
            <person name="Wu L."/>
            <person name="Ma J."/>
        </authorList>
    </citation>
    <scope>NUCLEOTIDE SEQUENCE [LARGE SCALE GENOMIC DNA]</scope>
    <source>
        <strain evidence="2">JCM 9687</strain>
    </source>
</reference>
<name>A0ABP6RMC2_9PSEU</name>
<organism evidence="1 2">
    <name type="scientific">Saccharopolyspora gregorii</name>
    <dbReference type="NCBI Taxonomy" id="33914"/>
    <lineage>
        <taxon>Bacteria</taxon>
        <taxon>Bacillati</taxon>
        <taxon>Actinomycetota</taxon>
        <taxon>Actinomycetes</taxon>
        <taxon>Pseudonocardiales</taxon>
        <taxon>Pseudonocardiaceae</taxon>
        <taxon>Saccharopolyspora</taxon>
    </lineage>
</organism>
<sequence length="136" mass="15867">MIVGRRALRARMRNFRETADRVERSCDDPETWHLLLFYGAECGLKERLLDRGGQPDTTDVPKDHDLRELAKRLGLPPVVLRDLGTLRARRVQQEKEPVALKDLHQAWRYGAKLVRDDEKRAEKALRNLIAWCEQGR</sequence>
<comment type="caution">
    <text evidence="1">The sequence shown here is derived from an EMBL/GenBank/DDBJ whole genome shotgun (WGS) entry which is preliminary data.</text>
</comment>
<protein>
    <recommendedName>
        <fullName evidence="3">HEPN domain-containing protein</fullName>
    </recommendedName>
</protein>
<evidence type="ECO:0000313" key="1">
    <source>
        <dbReference type="EMBL" id="GAA3355489.1"/>
    </source>
</evidence>
<dbReference type="Proteomes" id="UP001500483">
    <property type="component" value="Unassembled WGS sequence"/>
</dbReference>
<dbReference type="EMBL" id="BAAAYK010000038">
    <property type="protein sequence ID" value="GAA3355489.1"/>
    <property type="molecule type" value="Genomic_DNA"/>
</dbReference>
<gene>
    <name evidence="1" type="ORF">GCM10020366_15820</name>
</gene>
<proteinExistence type="predicted"/>